<evidence type="ECO:0000256" key="1">
    <source>
        <dbReference type="ARBA" id="ARBA00004236"/>
    </source>
</evidence>
<organism evidence="7 8">
    <name type="scientific">Rubinisphaera italica</name>
    <dbReference type="NCBI Taxonomy" id="2527969"/>
    <lineage>
        <taxon>Bacteria</taxon>
        <taxon>Pseudomonadati</taxon>
        <taxon>Planctomycetota</taxon>
        <taxon>Planctomycetia</taxon>
        <taxon>Planctomycetales</taxon>
        <taxon>Planctomycetaceae</taxon>
        <taxon>Rubinisphaera</taxon>
    </lineage>
</organism>
<feature type="compositionally biased region" description="Polar residues" evidence="5">
    <location>
        <begin position="336"/>
        <end position="346"/>
    </location>
</feature>
<evidence type="ECO:0000313" key="7">
    <source>
        <dbReference type="EMBL" id="TWT60271.1"/>
    </source>
</evidence>
<feature type="compositionally biased region" description="Low complexity" evidence="5">
    <location>
        <begin position="395"/>
        <end position="421"/>
    </location>
</feature>
<dbReference type="SUPFAM" id="SSF109998">
    <property type="entry name" value="Triger factor/SurA peptide-binding domain-like"/>
    <property type="match status" value="1"/>
</dbReference>
<dbReference type="EMBL" id="SJPG01000001">
    <property type="protein sequence ID" value="TWT60271.1"/>
    <property type="molecule type" value="Genomic_DNA"/>
</dbReference>
<dbReference type="AlphaFoldDB" id="A0A5C5XD00"/>
<dbReference type="PANTHER" id="PTHR47529:SF1">
    <property type="entry name" value="PERIPLASMIC CHAPERONE PPID"/>
    <property type="match status" value="1"/>
</dbReference>
<name>A0A5C5XD00_9PLAN</name>
<feature type="transmembrane region" description="Helical" evidence="6">
    <location>
        <begin position="36"/>
        <end position="56"/>
    </location>
</feature>
<evidence type="ECO:0000256" key="6">
    <source>
        <dbReference type="SAM" id="Phobius"/>
    </source>
</evidence>
<dbReference type="OrthoDB" id="225509at2"/>
<feature type="transmembrane region" description="Helical" evidence="6">
    <location>
        <begin position="12"/>
        <end position="30"/>
    </location>
</feature>
<sequence length="883" mass="98651">MKSPFAVFRKHQKVLMVVLTGLAMFAFVVLDSLTQNMAAFPPIFGCLVGLGLAWWLSGKAKHSWVWLLVGGVAGGILGNQFQIDYTANAAVKTSFGEISETELNSTIQRRGAVNEFLTRAFQAANSNEEQPNYQMLRSFQFGGNGDPAQEALMHILMLKEAEKINFAVSNDQISMHIDQATNNKLSEADYKRILREMNLSDTELYDLFREQMITQSIRRQLMPQYVASPQNYWDAYQKINVSEELAVVPISVESFKDQVGTPKEDELKELFEKYKDQFPGGPEPGFRQPGRIKLGYIEIDYDTVAKTIPEVTEEDVTAFYEANKDLYRNNVPGEFPNQTEGMNLSGENPFDSPPLDGPLLGPGMTAPESTSVPIPSPEKTSSEAPKPAESISPKPEMTTSPAPESTPSATPAPETGTSTPEKPAVPEGTSEPQSSLIRKPFGDAFARIQDEPTETQPPVETPKPAETTAPAETPPKPAETPAPKETPKPAESLPPVEASTSEPPAPAGTTETPAEPVKEEMKAEVPPKAAEPLPEFQPLDDNLKEQIRTQLKTDRVLEKMESIAAEARGELFKINSRYASADDSNRAEIVVEVQKAADEYAKKNNLRYVETPYYSAEELGESEDHPIGSSTEPAANRFQRTEAVTVVEQHFNVSDLQSLERQRYIVFDAEDPRTFNRFLHWQIDFMATHTPTWDEEGVQELVKEAWISIQAQKLAEERATEVAEMLRTSDKTWGETLESQTESGKEGSQSLVVSYTGPFTWLTRSSAPNPNPFMPPALEISDIPIIFGGVTNDFMENVFRDMKDGDIGLAWGGDRRYINVVRVDNRSEIEKVRREFLASQGSLFSPLAPYMMMNYDEGRNLLIRWNSEIYKQYEVKWINREEE</sequence>
<evidence type="ECO:0000256" key="2">
    <source>
        <dbReference type="ARBA" id="ARBA00022475"/>
    </source>
</evidence>
<dbReference type="RefSeq" id="WP_146502420.1">
    <property type="nucleotide sequence ID" value="NZ_SJPG01000001.1"/>
</dbReference>
<keyword evidence="3 6" id="KW-0472">Membrane</keyword>
<gene>
    <name evidence="7" type="ORF">Pan54_09850</name>
</gene>
<evidence type="ECO:0000313" key="8">
    <source>
        <dbReference type="Proteomes" id="UP000316095"/>
    </source>
</evidence>
<feature type="region of interest" description="Disordered" evidence="5">
    <location>
        <begin position="329"/>
        <end position="539"/>
    </location>
</feature>
<keyword evidence="2" id="KW-1003">Cell membrane</keyword>
<feature type="compositionally biased region" description="Basic and acidic residues" evidence="5">
    <location>
        <begin position="516"/>
        <end position="525"/>
    </location>
</feature>
<protein>
    <submittedName>
        <fullName evidence="7">Periplasmic folding chaperone</fullName>
    </submittedName>
</protein>
<dbReference type="GO" id="GO:0005886">
    <property type="term" value="C:plasma membrane"/>
    <property type="evidence" value="ECO:0007669"/>
    <property type="project" value="UniProtKB-SubCell"/>
</dbReference>
<feature type="compositionally biased region" description="Polar residues" evidence="5">
    <location>
        <begin position="367"/>
        <end position="383"/>
    </location>
</feature>
<feature type="compositionally biased region" description="Low complexity" evidence="5">
    <location>
        <begin position="454"/>
        <end position="471"/>
    </location>
</feature>
<dbReference type="InterPro" id="IPR027304">
    <property type="entry name" value="Trigger_fact/SurA_dom_sf"/>
</dbReference>
<feature type="compositionally biased region" description="Low complexity" evidence="5">
    <location>
        <begin position="481"/>
        <end position="515"/>
    </location>
</feature>
<keyword evidence="4" id="KW-0143">Chaperone</keyword>
<reference evidence="7 8" key="1">
    <citation type="submission" date="2019-02" db="EMBL/GenBank/DDBJ databases">
        <title>Deep-cultivation of Planctomycetes and their phenomic and genomic characterization uncovers novel biology.</title>
        <authorList>
            <person name="Wiegand S."/>
            <person name="Jogler M."/>
            <person name="Boedeker C."/>
            <person name="Pinto D."/>
            <person name="Vollmers J."/>
            <person name="Rivas-Marin E."/>
            <person name="Kohn T."/>
            <person name="Peeters S.H."/>
            <person name="Heuer A."/>
            <person name="Rast P."/>
            <person name="Oberbeckmann S."/>
            <person name="Bunk B."/>
            <person name="Jeske O."/>
            <person name="Meyerdierks A."/>
            <person name="Storesund J.E."/>
            <person name="Kallscheuer N."/>
            <person name="Luecker S."/>
            <person name="Lage O.M."/>
            <person name="Pohl T."/>
            <person name="Merkel B.J."/>
            <person name="Hornburger P."/>
            <person name="Mueller R.-W."/>
            <person name="Bruemmer F."/>
            <person name="Labrenz M."/>
            <person name="Spormann A.M."/>
            <person name="Op Den Camp H."/>
            <person name="Overmann J."/>
            <person name="Amann R."/>
            <person name="Jetten M.S.M."/>
            <person name="Mascher T."/>
            <person name="Medema M.H."/>
            <person name="Devos D.P."/>
            <person name="Kaster A.-K."/>
            <person name="Ovreas L."/>
            <person name="Rohde M."/>
            <person name="Galperin M.Y."/>
            <person name="Jogler C."/>
        </authorList>
    </citation>
    <scope>NUCLEOTIDE SEQUENCE [LARGE SCALE GENOMIC DNA]</scope>
    <source>
        <strain evidence="7 8">Pan54</strain>
    </source>
</reference>
<keyword evidence="8" id="KW-1185">Reference proteome</keyword>
<accession>A0A5C5XD00</accession>
<dbReference type="Gene3D" id="1.10.4030.10">
    <property type="entry name" value="Porin chaperone SurA, peptide-binding domain"/>
    <property type="match status" value="1"/>
</dbReference>
<dbReference type="Proteomes" id="UP000316095">
    <property type="component" value="Unassembled WGS sequence"/>
</dbReference>
<proteinExistence type="predicted"/>
<evidence type="ECO:0000256" key="4">
    <source>
        <dbReference type="ARBA" id="ARBA00023186"/>
    </source>
</evidence>
<evidence type="ECO:0000256" key="3">
    <source>
        <dbReference type="ARBA" id="ARBA00023136"/>
    </source>
</evidence>
<dbReference type="InterPro" id="IPR052029">
    <property type="entry name" value="PpiD_chaperone"/>
</dbReference>
<comment type="subcellular location">
    <subcellularLocation>
        <location evidence="1">Cell membrane</location>
    </subcellularLocation>
</comment>
<comment type="caution">
    <text evidence="7">The sequence shown here is derived from an EMBL/GenBank/DDBJ whole genome shotgun (WGS) entry which is preliminary data.</text>
</comment>
<dbReference type="PANTHER" id="PTHR47529">
    <property type="entry name" value="PEPTIDYL-PROLYL CIS-TRANS ISOMERASE D"/>
    <property type="match status" value="1"/>
</dbReference>
<keyword evidence="6" id="KW-1133">Transmembrane helix</keyword>
<evidence type="ECO:0000256" key="5">
    <source>
        <dbReference type="SAM" id="MobiDB-lite"/>
    </source>
</evidence>
<feature type="transmembrane region" description="Helical" evidence="6">
    <location>
        <begin position="63"/>
        <end position="81"/>
    </location>
</feature>
<keyword evidence="6" id="KW-0812">Transmembrane</keyword>